<sequence length="49" mass="5685">MYKGSFSLSDRLLCRDLYRIVLYVSVHLFVHLAVHPSISHQDLVNKSLL</sequence>
<keyword evidence="1" id="KW-0812">Transmembrane</keyword>
<gene>
    <name evidence="2" type="ORF">BofuT4_P063110.1</name>
</gene>
<accession>G2XTP5</accession>
<proteinExistence type="predicted"/>
<protein>
    <submittedName>
        <fullName evidence="2">Uncharacterized protein</fullName>
    </submittedName>
</protein>
<reference evidence="3" key="1">
    <citation type="journal article" date="2011" name="PLoS Genet.">
        <title>Genomic analysis of the necrotrophic fungal pathogens Sclerotinia sclerotiorum and Botrytis cinerea.</title>
        <authorList>
            <person name="Amselem J."/>
            <person name="Cuomo C.A."/>
            <person name="van Kan J.A."/>
            <person name="Viaud M."/>
            <person name="Benito E.P."/>
            <person name="Couloux A."/>
            <person name="Coutinho P.M."/>
            <person name="de Vries R.P."/>
            <person name="Dyer P.S."/>
            <person name="Fillinger S."/>
            <person name="Fournier E."/>
            <person name="Gout L."/>
            <person name="Hahn M."/>
            <person name="Kohn L."/>
            <person name="Lapalu N."/>
            <person name="Plummer K.M."/>
            <person name="Pradier J.M."/>
            <person name="Quevillon E."/>
            <person name="Sharon A."/>
            <person name="Simon A."/>
            <person name="ten Have A."/>
            <person name="Tudzynski B."/>
            <person name="Tudzynski P."/>
            <person name="Wincker P."/>
            <person name="Andrew M."/>
            <person name="Anthouard V."/>
            <person name="Beever R.E."/>
            <person name="Beffa R."/>
            <person name="Benoit I."/>
            <person name="Bouzid O."/>
            <person name="Brault B."/>
            <person name="Chen Z."/>
            <person name="Choquer M."/>
            <person name="Collemare J."/>
            <person name="Cotton P."/>
            <person name="Danchin E.G."/>
            <person name="Da Silva C."/>
            <person name="Gautier A."/>
            <person name="Giraud C."/>
            <person name="Giraud T."/>
            <person name="Gonzalez C."/>
            <person name="Grossetete S."/>
            <person name="Guldener U."/>
            <person name="Henrissat B."/>
            <person name="Howlett B.J."/>
            <person name="Kodira C."/>
            <person name="Kretschmer M."/>
            <person name="Lappartient A."/>
            <person name="Leroch M."/>
            <person name="Levis C."/>
            <person name="Mauceli E."/>
            <person name="Neuveglise C."/>
            <person name="Oeser B."/>
            <person name="Pearson M."/>
            <person name="Poulain J."/>
            <person name="Poussereau N."/>
            <person name="Quesneville H."/>
            <person name="Rascle C."/>
            <person name="Schumacher J."/>
            <person name="Segurens B."/>
            <person name="Sexton A."/>
            <person name="Silva E."/>
            <person name="Sirven C."/>
            <person name="Soanes D.M."/>
            <person name="Talbot N.J."/>
            <person name="Templeton M."/>
            <person name="Yandava C."/>
            <person name="Yarden O."/>
            <person name="Zeng Q."/>
            <person name="Rollins J.A."/>
            <person name="Lebrun M.H."/>
            <person name="Dickman M."/>
        </authorList>
    </citation>
    <scope>NUCLEOTIDE SEQUENCE [LARGE SCALE GENOMIC DNA]</scope>
    <source>
        <strain evidence="3">T4</strain>
    </source>
</reference>
<evidence type="ECO:0000313" key="3">
    <source>
        <dbReference type="Proteomes" id="UP000008177"/>
    </source>
</evidence>
<dbReference type="InParanoid" id="G2XTP5"/>
<dbReference type="HOGENOM" id="CLU_3142830_0_0_1"/>
<keyword evidence="1" id="KW-0472">Membrane</keyword>
<organism evidence="2 3">
    <name type="scientific">Botryotinia fuckeliana (strain T4)</name>
    <name type="common">Noble rot fungus</name>
    <name type="synonym">Botrytis cinerea</name>
    <dbReference type="NCBI Taxonomy" id="999810"/>
    <lineage>
        <taxon>Eukaryota</taxon>
        <taxon>Fungi</taxon>
        <taxon>Dikarya</taxon>
        <taxon>Ascomycota</taxon>
        <taxon>Pezizomycotina</taxon>
        <taxon>Leotiomycetes</taxon>
        <taxon>Helotiales</taxon>
        <taxon>Sclerotiniaceae</taxon>
        <taxon>Botrytis</taxon>
    </lineage>
</organism>
<evidence type="ECO:0000256" key="1">
    <source>
        <dbReference type="SAM" id="Phobius"/>
    </source>
</evidence>
<name>G2XTP5_BOTF4</name>
<keyword evidence="1" id="KW-1133">Transmembrane helix</keyword>
<dbReference type="Proteomes" id="UP000008177">
    <property type="component" value="Unplaced contigs"/>
</dbReference>
<feature type="transmembrane region" description="Helical" evidence="1">
    <location>
        <begin position="20"/>
        <end position="38"/>
    </location>
</feature>
<dbReference type="EMBL" id="FQ790266">
    <property type="protein sequence ID" value="CCD33913.1"/>
    <property type="molecule type" value="Genomic_DNA"/>
</dbReference>
<dbReference type="AlphaFoldDB" id="G2XTP5"/>
<evidence type="ECO:0000313" key="2">
    <source>
        <dbReference type="EMBL" id="CCD33913.1"/>
    </source>
</evidence>